<protein>
    <recommendedName>
        <fullName evidence="5">Variable surface protein Vir18</fullName>
    </recommendedName>
</protein>
<feature type="transmembrane region" description="Helical" evidence="2">
    <location>
        <begin position="427"/>
        <end position="448"/>
    </location>
</feature>
<keyword evidence="2" id="KW-0812">Transmembrane</keyword>
<dbReference type="Proteomes" id="UP000053327">
    <property type="component" value="Unassembled WGS sequence"/>
</dbReference>
<gene>
    <name evidence="3" type="ORF">PVBG_05749</name>
</gene>
<name>A0A0J9VB72_PLAV1</name>
<feature type="compositionally biased region" description="Basic and acidic residues" evidence="1">
    <location>
        <begin position="302"/>
        <end position="320"/>
    </location>
</feature>
<organism evidence="3 4">
    <name type="scientific">Plasmodium vivax (strain Brazil I)</name>
    <dbReference type="NCBI Taxonomy" id="1033975"/>
    <lineage>
        <taxon>Eukaryota</taxon>
        <taxon>Sar</taxon>
        <taxon>Alveolata</taxon>
        <taxon>Apicomplexa</taxon>
        <taxon>Aconoidasida</taxon>
        <taxon>Haemosporida</taxon>
        <taxon>Plasmodiidae</taxon>
        <taxon>Plasmodium</taxon>
        <taxon>Plasmodium (Plasmodium)</taxon>
    </lineage>
</organism>
<accession>A0A0J9VB72</accession>
<evidence type="ECO:0000256" key="2">
    <source>
        <dbReference type="SAM" id="Phobius"/>
    </source>
</evidence>
<dbReference type="EMBL" id="KQ234924">
    <property type="protein sequence ID" value="KMZ83353.1"/>
    <property type="molecule type" value="Genomic_DNA"/>
</dbReference>
<feature type="compositionally biased region" description="Basic and acidic residues" evidence="1">
    <location>
        <begin position="152"/>
        <end position="183"/>
    </location>
</feature>
<keyword evidence="2" id="KW-0472">Membrane</keyword>
<feature type="region of interest" description="Disordered" evidence="1">
    <location>
        <begin position="302"/>
        <end position="398"/>
    </location>
</feature>
<dbReference type="AlphaFoldDB" id="A0A0J9VB72"/>
<dbReference type="OrthoDB" id="10522531at2759"/>
<evidence type="ECO:0000256" key="1">
    <source>
        <dbReference type="SAM" id="MobiDB-lite"/>
    </source>
</evidence>
<feature type="region of interest" description="Disordered" evidence="1">
    <location>
        <begin position="132"/>
        <end position="260"/>
    </location>
</feature>
<reference evidence="3 4" key="1">
    <citation type="submission" date="2011-08" db="EMBL/GenBank/DDBJ databases">
        <title>The Genome Sequence of Plasmodium vivax Brazil I.</title>
        <authorList>
            <consortium name="The Broad Institute Genome Sequencing Platform"/>
            <consortium name="The Broad Institute Genome Sequencing Center for Infectious Disease"/>
            <person name="Neafsey D."/>
            <person name="Carlton J."/>
            <person name="Barnwell J."/>
            <person name="Collins W."/>
            <person name="Escalante A."/>
            <person name="Mullikin J."/>
            <person name="Saul A."/>
            <person name="Guigo R."/>
            <person name="Camara F."/>
            <person name="Young S.K."/>
            <person name="Zeng Q."/>
            <person name="Gargeya S."/>
            <person name="Fitzgerald M."/>
            <person name="Haas B."/>
            <person name="Abouelleil A."/>
            <person name="Alvarado L."/>
            <person name="Arachchi H.M."/>
            <person name="Berlin A."/>
            <person name="Brown A."/>
            <person name="Chapman S.B."/>
            <person name="Chen Z."/>
            <person name="Dunbar C."/>
            <person name="Freedman E."/>
            <person name="Gearin G."/>
            <person name="Gellesch M."/>
            <person name="Goldberg J."/>
            <person name="Griggs A."/>
            <person name="Gujja S."/>
            <person name="Heiman D."/>
            <person name="Howarth C."/>
            <person name="Larson L."/>
            <person name="Lui A."/>
            <person name="MacDonald P.J.P."/>
            <person name="Montmayeur A."/>
            <person name="Murphy C."/>
            <person name="Neiman D."/>
            <person name="Pearson M."/>
            <person name="Priest M."/>
            <person name="Roberts A."/>
            <person name="Saif S."/>
            <person name="Shea T."/>
            <person name="Shenoy N."/>
            <person name="Sisk P."/>
            <person name="Stolte C."/>
            <person name="Sykes S."/>
            <person name="Wortman J."/>
            <person name="Nusbaum C."/>
            <person name="Birren B."/>
        </authorList>
    </citation>
    <scope>NUCLEOTIDE SEQUENCE [LARGE SCALE GENOMIC DNA]</scope>
    <source>
        <strain evidence="3 4">Brazil I</strain>
    </source>
</reference>
<evidence type="ECO:0000313" key="3">
    <source>
        <dbReference type="EMBL" id="KMZ83353.1"/>
    </source>
</evidence>
<evidence type="ECO:0000313" key="4">
    <source>
        <dbReference type="Proteomes" id="UP000053327"/>
    </source>
</evidence>
<keyword evidence="2" id="KW-1133">Transmembrane helix</keyword>
<sequence length="490" mass="54219">MTYWGQRNSRVTDMLQRFQGPRCTSNYIKTKTEIEQKIDTFNYKDQKNYCKNCNVIKKNITEKTGELQHCYGLRGLHPIENTEKIKEFISNCPDIPNCRYPPNKPVSKPVVTKGPKKGSCTGYENCKEKTVITDEQKSKAAPGINARNPQARRSEVKASLKEDRGHSDGEELRDGKVISRIKPEVNPFGDSVRTQDEGSKLTFNQPSVSAEETVTPMQHASSPSPSANIELGTTSSALSSQRSVTRDSHSSSSTQVEGLNKGVHATNLGVVQIEGVNELKNIPVLAQNNQGLAHDNADAIKTSAERDSDSTSSRDDKADYGESISEDTIDRVSSDQNGHAHVHQGNTDSSGLQKKVAHSEHLARGDENHGIITKESVQHTNGSDVVTTSEEVPGNELTSGKANELGIFKQIFSTIQANKENVIKTSIPMGVVLLISLLLKYTPLWRILTKRKRKKQSHMNEKLQRVLQQPSIASEERSIPFSYSAFEYST</sequence>
<evidence type="ECO:0008006" key="5">
    <source>
        <dbReference type="Google" id="ProtNLM"/>
    </source>
</evidence>
<feature type="compositionally biased region" description="Basic and acidic residues" evidence="1">
    <location>
        <begin position="357"/>
        <end position="369"/>
    </location>
</feature>
<proteinExistence type="predicted"/>
<feature type="compositionally biased region" description="Polar residues" evidence="1">
    <location>
        <begin position="201"/>
        <end position="238"/>
    </location>
</feature>
<feature type="compositionally biased region" description="Polar residues" evidence="1">
    <location>
        <begin position="378"/>
        <end position="398"/>
    </location>
</feature>